<dbReference type="Pfam" id="PF07690">
    <property type="entry name" value="MFS_1"/>
    <property type="match status" value="1"/>
</dbReference>
<dbReference type="InterPro" id="IPR011701">
    <property type="entry name" value="MFS"/>
</dbReference>
<evidence type="ECO:0000256" key="3">
    <source>
        <dbReference type="ARBA" id="ARBA00022692"/>
    </source>
</evidence>
<feature type="transmembrane region" description="Helical" evidence="6">
    <location>
        <begin position="285"/>
        <end position="306"/>
    </location>
</feature>
<feature type="transmembrane region" description="Helical" evidence="6">
    <location>
        <begin position="94"/>
        <end position="114"/>
    </location>
</feature>
<feature type="domain" description="Major facilitator superfamily (MFS) profile" evidence="7">
    <location>
        <begin position="24"/>
        <end position="433"/>
    </location>
</feature>
<feature type="transmembrane region" description="Helical" evidence="6">
    <location>
        <begin position="152"/>
        <end position="171"/>
    </location>
</feature>
<feature type="transmembrane region" description="Helical" evidence="6">
    <location>
        <begin position="406"/>
        <end position="426"/>
    </location>
</feature>
<comment type="subcellular location">
    <subcellularLocation>
        <location evidence="1">Membrane</location>
        <topology evidence="1">Multi-pass membrane protein</topology>
    </subcellularLocation>
</comment>
<dbReference type="GO" id="GO:0016020">
    <property type="term" value="C:membrane"/>
    <property type="evidence" value="ECO:0007669"/>
    <property type="project" value="UniProtKB-SubCell"/>
</dbReference>
<dbReference type="AlphaFoldDB" id="A0A067Z2V1"/>
<reference evidence="8 9" key="1">
    <citation type="journal article" date="2015" name="Appl. Microbiol. Biotechnol.">
        <title>The consequence of an additional NADH dehydrogenase paralog on the growth of Gluconobacter oxydans DSM3504.</title>
        <authorList>
            <person name="Kostner D."/>
            <person name="Luchterhand B."/>
            <person name="Junker A."/>
            <person name="Volland S."/>
            <person name="Daniel R."/>
            <person name="Buchs J."/>
            <person name="Liebl W."/>
            <person name="Ehrenreich A."/>
        </authorList>
    </citation>
    <scope>NUCLEOTIDE SEQUENCE [LARGE SCALE GENOMIC DNA]</scope>
    <source>
        <strain evidence="8">DSM 3504</strain>
    </source>
</reference>
<feature type="transmembrane region" description="Helical" evidence="6">
    <location>
        <begin position="377"/>
        <end position="400"/>
    </location>
</feature>
<feature type="transmembrane region" description="Helical" evidence="6">
    <location>
        <begin position="183"/>
        <end position="205"/>
    </location>
</feature>
<evidence type="ECO:0000256" key="1">
    <source>
        <dbReference type="ARBA" id="ARBA00004141"/>
    </source>
</evidence>
<protein>
    <submittedName>
        <fullName evidence="8">Putative D-galactonate transporter</fullName>
    </submittedName>
</protein>
<feature type="transmembrane region" description="Helical" evidence="6">
    <location>
        <begin position="20"/>
        <end position="37"/>
    </location>
</feature>
<dbReference type="Gene3D" id="1.20.1250.20">
    <property type="entry name" value="MFS general substrate transporter like domains"/>
    <property type="match status" value="2"/>
</dbReference>
<evidence type="ECO:0000256" key="2">
    <source>
        <dbReference type="ARBA" id="ARBA00022448"/>
    </source>
</evidence>
<evidence type="ECO:0000313" key="8">
    <source>
        <dbReference type="EMBL" id="AHK71346.1"/>
    </source>
</evidence>
<accession>A0A067Z2V1</accession>
<dbReference type="EMBL" id="CP004373">
    <property type="protein sequence ID" value="AHK71346.1"/>
    <property type="molecule type" value="Genomic_DNA"/>
</dbReference>
<dbReference type="PANTHER" id="PTHR43791">
    <property type="entry name" value="PERMEASE-RELATED"/>
    <property type="match status" value="1"/>
</dbReference>
<sequence>MSADALSDAGQKQREVFRRIAWRLMPFLFACLVFNWLDRVAISFAHLQFRKDLGITDTVFGLSVGLFSAGYLLCEIPSNLVLERFGARRTLARIMILWGGVTIGMAFVQGPYSLYVTRTLLGMAEAGFFPGVILYLTYWFPDAYRAQITSRFIMAIAVCGIVGGPVSTWIMTHLAGVGGWHGWQWLFVLDGLPPVLAGLMAYRWLSDRPAEAKWLGPEERETVRQALGHDVEPGVKPEKRSLRDAFRNRTLWVLSLSYCLTIMCTGNVVNFWVPSLLRASGVQDLQRLGNLSALPHVIGIVVMLLACQSSDRHRERRWHFAAGGALVVVGMLLLPWSLHHVVLTMLLLTLMVCGYLIATAIFWSIPALLLPRQDRAVGLAFINCCGQVSSMLTPVMIGFLRSRLGGFEAALTVVSLLVALGVLILLRCTTFFSASRSSSLLEPSS</sequence>
<keyword evidence="3 6" id="KW-0812">Transmembrane</keyword>
<dbReference type="PANTHER" id="PTHR43791:SF36">
    <property type="entry name" value="TRANSPORTER, PUTATIVE (AFU_ORTHOLOGUE AFUA_6G08340)-RELATED"/>
    <property type="match status" value="1"/>
</dbReference>
<dbReference type="FunFam" id="1.20.1250.20:FF:000018">
    <property type="entry name" value="MFS transporter permease"/>
    <property type="match status" value="1"/>
</dbReference>
<feature type="transmembrane region" description="Helical" evidence="6">
    <location>
        <begin position="250"/>
        <end position="273"/>
    </location>
</feature>
<dbReference type="Proteomes" id="UP000031656">
    <property type="component" value="Chromosome"/>
</dbReference>
<feature type="transmembrane region" description="Helical" evidence="6">
    <location>
        <begin position="342"/>
        <end position="365"/>
    </location>
</feature>
<evidence type="ECO:0000256" key="4">
    <source>
        <dbReference type="ARBA" id="ARBA00022989"/>
    </source>
</evidence>
<gene>
    <name evidence="8" type="ORF">GLS_c14580</name>
</gene>
<name>A0A067Z2V1_GLUOY</name>
<dbReference type="CDD" id="cd17319">
    <property type="entry name" value="MFS_ExuT_GudP_like"/>
    <property type="match status" value="1"/>
</dbReference>
<dbReference type="KEGG" id="goy:GLS_c14580"/>
<dbReference type="GeneID" id="56905679"/>
<dbReference type="PROSITE" id="PS50850">
    <property type="entry name" value="MFS"/>
    <property type="match status" value="1"/>
</dbReference>
<dbReference type="InterPro" id="IPR036259">
    <property type="entry name" value="MFS_trans_sf"/>
</dbReference>
<dbReference type="GO" id="GO:0022857">
    <property type="term" value="F:transmembrane transporter activity"/>
    <property type="evidence" value="ECO:0007669"/>
    <property type="project" value="InterPro"/>
</dbReference>
<evidence type="ECO:0000256" key="5">
    <source>
        <dbReference type="ARBA" id="ARBA00023136"/>
    </source>
</evidence>
<evidence type="ECO:0000313" key="9">
    <source>
        <dbReference type="Proteomes" id="UP000031656"/>
    </source>
</evidence>
<keyword evidence="2" id="KW-0813">Transport</keyword>
<feature type="transmembrane region" description="Helical" evidence="6">
    <location>
        <begin position="59"/>
        <end position="82"/>
    </location>
</feature>
<proteinExistence type="predicted"/>
<organism evidence="8 9">
    <name type="scientific">Gluconobacter oxydans DSM 3504</name>
    <dbReference type="NCBI Taxonomy" id="1288313"/>
    <lineage>
        <taxon>Bacteria</taxon>
        <taxon>Pseudomonadati</taxon>
        <taxon>Pseudomonadota</taxon>
        <taxon>Alphaproteobacteria</taxon>
        <taxon>Acetobacterales</taxon>
        <taxon>Acetobacteraceae</taxon>
        <taxon>Gluconobacter</taxon>
    </lineage>
</organism>
<dbReference type="InterPro" id="IPR020846">
    <property type="entry name" value="MFS_dom"/>
</dbReference>
<keyword evidence="5 6" id="KW-0472">Membrane</keyword>
<keyword evidence="4 6" id="KW-1133">Transmembrane helix</keyword>
<evidence type="ECO:0000259" key="7">
    <source>
        <dbReference type="PROSITE" id="PS50850"/>
    </source>
</evidence>
<feature type="transmembrane region" description="Helical" evidence="6">
    <location>
        <begin position="120"/>
        <end position="140"/>
    </location>
</feature>
<evidence type="ECO:0000256" key="6">
    <source>
        <dbReference type="SAM" id="Phobius"/>
    </source>
</evidence>
<feature type="transmembrane region" description="Helical" evidence="6">
    <location>
        <begin position="318"/>
        <end position="336"/>
    </location>
</feature>
<dbReference type="SUPFAM" id="SSF103473">
    <property type="entry name" value="MFS general substrate transporter"/>
    <property type="match status" value="1"/>
</dbReference>
<dbReference type="RefSeq" id="WP_052327518.1">
    <property type="nucleotide sequence ID" value="NZ_CP004373.1"/>
</dbReference>
<dbReference type="HOGENOM" id="CLU_001265_0_0_5"/>